<evidence type="ECO:0000313" key="2">
    <source>
        <dbReference type="Proteomes" id="UP000244898"/>
    </source>
</evidence>
<dbReference type="OrthoDB" id="835336at2"/>
<gene>
    <name evidence="1" type="ORF">TRM7615_01962</name>
</gene>
<sequence length="288" mass="32549">MKICAITMVYRDYWALSQWYAHYGRHLGHENLYVVSHGPDPEVARLCPQASVITIPRDGFAHFDAMRNRLLNDFQRGLIEVYDWVIRTDADELICVSPEHHSGFHDLLSQQEANAVFALGLNVAEHPGDPELIDGELALTKRRSAMFSGHYSKAWAVRKRVGLMRHGIEVRPRFAARHPFVMPRGVYLAHLKFANTQALSAANRIRREIANSTGPGLPGAAWQDPGSENRKFFDMMDALPHQDWSQAEPAAYELLSQDPVRDTNKGLIRARSIKGQVKTTLPQWFASA</sequence>
<keyword evidence="2" id="KW-1185">Reference proteome</keyword>
<dbReference type="AlphaFoldDB" id="A0A2R8C7Y1"/>
<name>A0A2R8C7Y1_9RHOB</name>
<protein>
    <recommendedName>
        <fullName evidence="3">Glycosyl transferase family 2</fullName>
    </recommendedName>
</protein>
<dbReference type="Pfam" id="PF13704">
    <property type="entry name" value="Glyco_tranf_2_4"/>
    <property type="match status" value="1"/>
</dbReference>
<accession>A0A2R8C7Y1</accession>
<proteinExistence type="predicted"/>
<evidence type="ECO:0000313" key="1">
    <source>
        <dbReference type="EMBL" id="SPJ28463.1"/>
    </source>
</evidence>
<reference evidence="2" key="1">
    <citation type="submission" date="2018-03" db="EMBL/GenBank/DDBJ databases">
        <authorList>
            <person name="Rodrigo-Torres L."/>
            <person name="Arahal R. D."/>
            <person name="Lucena T."/>
        </authorList>
    </citation>
    <scope>NUCLEOTIDE SEQUENCE [LARGE SCALE GENOMIC DNA]</scope>
    <source>
        <strain evidence="2">CECT 7615</strain>
    </source>
</reference>
<dbReference type="EMBL" id="ONZG01000004">
    <property type="protein sequence ID" value="SPJ28463.1"/>
    <property type="molecule type" value="Genomic_DNA"/>
</dbReference>
<evidence type="ECO:0008006" key="3">
    <source>
        <dbReference type="Google" id="ProtNLM"/>
    </source>
</evidence>
<organism evidence="1 2">
    <name type="scientific">Falsiruegeria mediterranea M17</name>
    <dbReference type="NCBI Taxonomy" id="1200281"/>
    <lineage>
        <taxon>Bacteria</taxon>
        <taxon>Pseudomonadati</taxon>
        <taxon>Pseudomonadota</taxon>
        <taxon>Alphaproteobacteria</taxon>
        <taxon>Rhodobacterales</taxon>
        <taxon>Roseobacteraceae</taxon>
        <taxon>Falsiruegeria</taxon>
    </lineage>
</organism>
<dbReference type="Proteomes" id="UP000244898">
    <property type="component" value="Unassembled WGS sequence"/>
</dbReference>